<evidence type="ECO:0008006" key="4">
    <source>
        <dbReference type="Google" id="ProtNLM"/>
    </source>
</evidence>
<accession>A0ABD3PG19</accession>
<protein>
    <recommendedName>
        <fullName evidence="4">O-GlcNAc transferase C-terminal domain-containing protein</fullName>
    </recommendedName>
</protein>
<dbReference type="PANTHER" id="PTHR44998:SF1">
    <property type="entry name" value="UDP-N-ACETYLGLUCOSAMINE--PEPTIDE N-ACETYLGLUCOSAMINYLTRANSFERASE 110 KDA SUBUNIT"/>
    <property type="match status" value="1"/>
</dbReference>
<comment type="caution">
    <text evidence="2">The sequence shown here is derived from an EMBL/GenBank/DDBJ whole genome shotgun (WGS) entry which is preliminary data.</text>
</comment>
<feature type="chain" id="PRO_5044748576" description="O-GlcNAc transferase C-terminal domain-containing protein" evidence="1">
    <location>
        <begin position="24"/>
        <end position="807"/>
    </location>
</feature>
<gene>
    <name evidence="2" type="ORF">HJC23_011742</name>
</gene>
<reference evidence="2 3" key="1">
    <citation type="journal article" date="2020" name="G3 (Bethesda)">
        <title>Improved Reference Genome for Cyclotella cryptica CCMP332, a Model for Cell Wall Morphogenesis, Salinity Adaptation, and Lipid Production in Diatoms (Bacillariophyta).</title>
        <authorList>
            <person name="Roberts W.R."/>
            <person name="Downey K.M."/>
            <person name="Ruck E.C."/>
            <person name="Traller J.C."/>
            <person name="Alverson A.J."/>
        </authorList>
    </citation>
    <scope>NUCLEOTIDE SEQUENCE [LARGE SCALE GENOMIC DNA]</scope>
    <source>
        <strain evidence="2 3">CCMP332</strain>
    </source>
</reference>
<dbReference type="Gene3D" id="3.40.50.11380">
    <property type="match status" value="1"/>
</dbReference>
<dbReference type="Gene3D" id="1.25.40.10">
    <property type="entry name" value="Tetratricopeptide repeat domain"/>
    <property type="match status" value="1"/>
</dbReference>
<proteinExistence type="predicted"/>
<dbReference type="Proteomes" id="UP001516023">
    <property type="component" value="Unassembled WGS sequence"/>
</dbReference>
<name>A0ABD3PG19_9STRA</name>
<dbReference type="SUPFAM" id="SSF48452">
    <property type="entry name" value="TPR-like"/>
    <property type="match status" value="1"/>
</dbReference>
<evidence type="ECO:0000313" key="2">
    <source>
        <dbReference type="EMBL" id="KAL3787058.1"/>
    </source>
</evidence>
<organism evidence="2 3">
    <name type="scientific">Cyclotella cryptica</name>
    <dbReference type="NCBI Taxonomy" id="29204"/>
    <lineage>
        <taxon>Eukaryota</taxon>
        <taxon>Sar</taxon>
        <taxon>Stramenopiles</taxon>
        <taxon>Ochrophyta</taxon>
        <taxon>Bacillariophyta</taxon>
        <taxon>Coscinodiscophyceae</taxon>
        <taxon>Thalassiosirophycidae</taxon>
        <taxon>Stephanodiscales</taxon>
        <taxon>Stephanodiscaceae</taxon>
        <taxon>Cyclotella</taxon>
    </lineage>
</organism>
<dbReference type="InterPro" id="IPR011990">
    <property type="entry name" value="TPR-like_helical_dom_sf"/>
</dbReference>
<evidence type="ECO:0000313" key="3">
    <source>
        <dbReference type="Proteomes" id="UP001516023"/>
    </source>
</evidence>
<dbReference type="EMBL" id="JABMIG020000182">
    <property type="protein sequence ID" value="KAL3787058.1"/>
    <property type="molecule type" value="Genomic_DNA"/>
</dbReference>
<evidence type="ECO:0000256" key="1">
    <source>
        <dbReference type="SAM" id="SignalP"/>
    </source>
</evidence>
<sequence length="807" mass="90529">MRLQKTLSVITSLSLALQHRVNAITIPLSPGGACVSELQHAKANSSDRNTLMRLAVCLHTNGNSAAFEVYQHILETRPDFAYTHVNLGAWYSTAGKPRAAIEHLEQYFHKVGGIYGDQPAIDTDAVRDGNPCRAESPNKRDCVNALNNLASVHFSEGKNSSAPLIYLTRAIEIGDEYMLTNVYANLGGHLSKITGNEDEAADAYIKGFWISLEQGDLDSAIGLLARRALLVPTVASSIENVEKDRIKFKSRVRDITELAQLGGSKWIDDVGDLFRLGSGVSTINGIRQIPRLSGKLRSWTTGVQTPHFFVHYKGYYDLPIQQAVSTMFTELCPSALFEVSSHLVTPNNESTATMEPSEEKRRVGFISSFIGDDEPHGLLVLDVIRSLSRTDIFDFFVISIGAKSPSSEFYRAAKGNVYTTGFDDSKARNLLKSLKLDCLVYLEAMNDATIYFLGYQRYAQVQILVMGSPVTSGVPTFDYFISGDLLEHPFRTQLRDEHYSEQVVLFEGQAISFPETQFHPLQDSALAAGDAISLSNHTSLDKMRILRRKNAHIYLCFQSVFKIQPSFDHVLADILQADYQGHIVLQASRHAHQTSSFDSRIKAVLEKRFCNAEFKECPAMKDAYSRVHFIARVTSDKVLKLMQQSSVILHPFPFGGSKTAFDAINAGIPLVTYPQRYLRGRMAAVVLRFMDLHEVDPDAATCCIADTSSDYVSKAIRLASDENYRFRVSQAFRERRKRIFDDKFIALEWGKLLTRALGVRVTEEDLISKMGYQRGDYQHEEYFAKKVKEEQSRWRQSVMLSDILSPH</sequence>
<dbReference type="PANTHER" id="PTHR44998">
    <property type="match status" value="1"/>
</dbReference>
<keyword evidence="1" id="KW-0732">Signal</keyword>
<keyword evidence="3" id="KW-1185">Reference proteome</keyword>
<feature type="signal peptide" evidence="1">
    <location>
        <begin position="1"/>
        <end position="23"/>
    </location>
</feature>
<dbReference type="AlphaFoldDB" id="A0ABD3PG19"/>
<dbReference type="Gene3D" id="3.40.50.2000">
    <property type="entry name" value="Glycogen Phosphorylase B"/>
    <property type="match status" value="1"/>
</dbReference>
<dbReference type="SUPFAM" id="SSF53756">
    <property type="entry name" value="UDP-Glycosyltransferase/glycogen phosphorylase"/>
    <property type="match status" value="1"/>
</dbReference>